<dbReference type="EMBL" id="JAFNEN010000150">
    <property type="protein sequence ID" value="KAG8191857.1"/>
    <property type="molecule type" value="Genomic_DNA"/>
</dbReference>
<keyword evidence="3" id="KW-1185">Reference proteome</keyword>
<proteinExistence type="predicted"/>
<dbReference type="Proteomes" id="UP000827092">
    <property type="component" value="Unassembled WGS sequence"/>
</dbReference>
<accession>A0AAV6V5V4</accession>
<evidence type="ECO:0000313" key="3">
    <source>
        <dbReference type="Proteomes" id="UP000827092"/>
    </source>
</evidence>
<evidence type="ECO:0000313" key="2">
    <source>
        <dbReference type="EMBL" id="KAG8191857.1"/>
    </source>
</evidence>
<feature type="region of interest" description="Disordered" evidence="1">
    <location>
        <begin position="28"/>
        <end position="59"/>
    </location>
</feature>
<comment type="caution">
    <text evidence="2">The sequence shown here is derived from an EMBL/GenBank/DDBJ whole genome shotgun (WGS) entry which is preliminary data.</text>
</comment>
<gene>
    <name evidence="2" type="ORF">JTE90_019793</name>
</gene>
<organism evidence="2 3">
    <name type="scientific">Oedothorax gibbosus</name>
    <dbReference type="NCBI Taxonomy" id="931172"/>
    <lineage>
        <taxon>Eukaryota</taxon>
        <taxon>Metazoa</taxon>
        <taxon>Ecdysozoa</taxon>
        <taxon>Arthropoda</taxon>
        <taxon>Chelicerata</taxon>
        <taxon>Arachnida</taxon>
        <taxon>Araneae</taxon>
        <taxon>Araneomorphae</taxon>
        <taxon>Entelegynae</taxon>
        <taxon>Araneoidea</taxon>
        <taxon>Linyphiidae</taxon>
        <taxon>Erigoninae</taxon>
        <taxon>Oedothorax</taxon>
    </lineage>
</organism>
<sequence length="137" mass="15929">MAPHTTTPKRHHHDLMILLLIILKPKKRERKKKEMRPKESIAYPVEKQCSKPTIPRSASRNETFGAEQLFIDRDFSLAPLMIKRRKSGDLILFIQALRCRVARKRSLFSQSQLHLFQTNRNHNSISSKTTNLTGAKK</sequence>
<dbReference type="AlphaFoldDB" id="A0AAV6V5V4"/>
<evidence type="ECO:0000256" key="1">
    <source>
        <dbReference type="SAM" id="MobiDB-lite"/>
    </source>
</evidence>
<protein>
    <submittedName>
        <fullName evidence="2">Uncharacterized protein</fullName>
    </submittedName>
</protein>
<name>A0AAV6V5V4_9ARAC</name>
<reference evidence="2 3" key="1">
    <citation type="journal article" date="2022" name="Nat. Ecol. Evol.">
        <title>A masculinizing supergene underlies an exaggerated male reproductive morph in a spider.</title>
        <authorList>
            <person name="Hendrickx F."/>
            <person name="De Corte Z."/>
            <person name="Sonet G."/>
            <person name="Van Belleghem S.M."/>
            <person name="Kostlbacher S."/>
            <person name="Vangestel C."/>
        </authorList>
    </citation>
    <scope>NUCLEOTIDE SEQUENCE [LARGE SCALE GENOMIC DNA]</scope>
    <source>
        <strain evidence="2">W744_W776</strain>
    </source>
</reference>